<dbReference type="InterPro" id="IPR050226">
    <property type="entry name" value="NagZ_Beta-hexosaminidase"/>
</dbReference>
<sequence length="487" mass="51659">MTDVARADAALRRDALGSLIVGLPGHEATDELRRAVGDGLGGVVLFTRNVRDADQLTGLVASLRSERPDLLVAIDHEGGEFSHLSAVNPWPLAAPRTLGDLDDIALTRDSARDAAAMLDSFGIDVMLAPSADVNSNPGNPIISTRAFGTTVERVSRHAVAFVEGVHDAGIAACAKHFPGHGDVSVDSHVDLPRVDRTAAEVSTLELEPFRAVIDAGVDVIMTAHIVFSTFDDAPATLSHRILTGVLRDELGYEGVLTTDALEMGAITRRMTIADATVRCLRAGADLAMIAVGDADAPGTAARLVDAVRAGDLSRERLAEASERVRRLARTLADRPRGGGLDGAPAREVAARVVAASDVPAMGRDTFVVDLAQPLHPAWYPYFDGLPALFGTDGVVVREDDPDAIAAARRRAADRPLVVAVQDAVRTPWMLRSLDELTRNRDGGVLVLVTGIPEDRDVLPAHLPVVVTGGRNVLALKGFAEIITRRQQ</sequence>
<proteinExistence type="inferred from homology"/>
<dbReference type="GO" id="GO:0005975">
    <property type="term" value="P:carbohydrate metabolic process"/>
    <property type="evidence" value="ECO:0007669"/>
    <property type="project" value="InterPro"/>
</dbReference>
<dbReference type="EMBL" id="PVTI01000003">
    <property type="protein sequence ID" value="PRY62852.1"/>
    <property type="molecule type" value="Genomic_DNA"/>
</dbReference>
<evidence type="ECO:0000313" key="6">
    <source>
        <dbReference type="Proteomes" id="UP000237822"/>
    </source>
</evidence>
<dbReference type="Pfam" id="PF00933">
    <property type="entry name" value="Glyco_hydro_3"/>
    <property type="match status" value="1"/>
</dbReference>
<accession>A0A2T0UY58</accession>
<evidence type="ECO:0000259" key="4">
    <source>
        <dbReference type="Pfam" id="PF00933"/>
    </source>
</evidence>
<protein>
    <submittedName>
        <fullName evidence="5">Beta-N-acetylhexosaminidase</fullName>
    </submittedName>
</protein>
<evidence type="ECO:0000256" key="3">
    <source>
        <dbReference type="ARBA" id="ARBA00023295"/>
    </source>
</evidence>
<dbReference type="PANTHER" id="PTHR30480">
    <property type="entry name" value="BETA-HEXOSAMINIDASE-RELATED"/>
    <property type="match status" value="1"/>
</dbReference>
<dbReference type="Gene3D" id="3.20.20.300">
    <property type="entry name" value="Glycoside hydrolase, family 3, N-terminal domain"/>
    <property type="match status" value="1"/>
</dbReference>
<name>A0A2T0UY58_9MICO</name>
<dbReference type="InterPro" id="IPR001764">
    <property type="entry name" value="Glyco_hydro_3_N"/>
</dbReference>
<feature type="domain" description="Glycoside hydrolase family 3 N-terminal" evidence="4">
    <location>
        <begin position="39"/>
        <end position="327"/>
    </location>
</feature>
<dbReference type="GO" id="GO:0004553">
    <property type="term" value="F:hydrolase activity, hydrolyzing O-glycosyl compounds"/>
    <property type="evidence" value="ECO:0007669"/>
    <property type="project" value="InterPro"/>
</dbReference>
<gene>
    <name evidence="5" type="ORF">BCF74_10359</name>
</gene>
<keyword evidence="3" id="KW-0326">Glycosidase</keyword>
<dbReference type="SUPFAM" id="SSF51445">
    <property type="entry name" value="(Trans)glycosidases"/>
    <property type="match status" value="1"/>
</dbReference>
<dbReference type="InterPro" id="IPR017853">
    <property type="entry name" value="GH"/>
</dbReference>
<dbReference type="Proteomes" id="UP000237822">
    <property type="component" value="Unassembled WGS sequence"/>
</dbReference>
<evidence type="ECO:0000313" key="5">
    <source>
        <dbReference type="EMBL" id="PRY62852.1"/>
    </source>
</evidence>
<dbReference type="RefSeq" id="WP_218279185.1">
    <property type="nucleotide sequence ID" value="NZ_PVTI01000003.1"/>
</dbReference>
<keyword evidence="6" id="KW-1185">Reference proteome</keyword>
<comment type="caution">
    <text evidence="5">The sequence shown here is derived from an EMBL/GenBank/DDBJ whole genome shotgun (WGS) entry which is preliminary data.</text>
</comment>
<evidence type="ECO:0000256" key="1">
    <source>
        <dbReference type="ARBA" id="ARBA00005336"/>
    </source>
</evidence>
<dbReference type="GO" id="GO:0009254">
    <property type="term" value="P:peptidoglycan turnover"/>
    <property type="evidence" value="ECO:0007669"/>
    <property type="project" value="TreeGrafter"/>
</dbReference>
<dbReference type="PANTHER" id="PTHR30480:SF16">
    <property type="entry name" value="GLYCOSIDE HYDROLASE FAMILY 3 DOMAIN PROTEIN"/>
    <property type="match status" value="1"/>
</dbReference>
<keyword evidence="2" id="KW-0378">Hydrolase</keyword>
<dbReference type="AlphaFoldDB" id="A0A2T0UY58"/>
<evidence type="ECO:0000256" key="2">
    <source>
        <dbReference type="ARBA" id="ARBA00022801"/>
    </source>
</evidence>
<dbReference type="NCBIfam" id="NF003740">
    <property type="entry name" value="PRK05337.1"/>
    <property type="match status" value="1"/>
</dbReference>
<organism evidence="5 6">
    <name type="scientific">Knoellia remsis</name>
    <dbReference type="NCBI Taxonomy" id="407159"/>
    <lineage>
        <taxon>Bacteria</taxon>
        <taxon>Bacillati</taxon>
        <taxon>Actinomycetota</taxon>
        <taxon>Actinomycetes</taxon>
        <taxon>Micrococcales</taxon>
        <taxon>Intrasporangiaceae</taxon>
        <taxon>Knoellia</taxon>
    </lineage>
</organism>
<dbReference type="InterPro" id="IPR036962">
    <property type="entry name" value="Glyco_hydro_3_N_sf"/>
</dbReference>
<reference evidence="5 6" key="1">
    <citation type="submission" date="2018-03" db="EMBL/GenBank/DDBJ databases">
        <title>Genomic Encyclopedia of Archaeal and Bacterial Type Strains, Phase II (KMG-II): from individual species to whole genera.</title>
        <authorList>
            <person name="Goeker M."/>
        </authorList>
    </citation>
    <scope>NUCLEOTIDE SEQUENCE [LARGE SCALE GENOMIC DNA]</scope>
    <source>
        <strain evidence="5 6">ATCC BAA-1496</strain>
    </source>
</reference>
<comment type="similarity">
    <text evidence="1">Belongs to the glycosyl hydrolase 3 family.</text>
</comment>